<feature type="domain" description="Cadherin" evidence="14">
    <location>
        <begin position="152"/>
        <end position="262"/>
    </location>
</feature>
<dbReference type="InterPro" id="IPR050971">
    <property type="entry name" value="Cadherin-domain_protein"/>
</dbReference>
<organism evidence="15 16">
    <name type="scientific">Electrophorus voltai</name>
    <dbReference type="NCBI Taxonomy" id="2609070"/>
    <lineage>
        <taxon>Eukaryota</taxon>
        <taxon>Metazoa</taxon>
        <taxon>Chordata</taxon>
        <taxon>Craniata</taxon>
        <taxon>Vertebrata</taxon>
        <taxon>Euteleostomi</taxon>
        <taxon>Actinopterygii</taxon>
        <taxon>Neopterygii</taxon>
        <taxon>Teleostei</taxon>
        <taxon>Ostariophysi</taxon>
        <taxon>Gymnotiformes</taxon>
        <taxon>Gymnotoidei</taxon>
        <taxon>Gymnotidae</taxon>
        <taxon>Electrophorus</taxon>
    </lineage>
</organism>
<keyword evidence="6 10" id="KW-0106">Calcium</keyword>
<dbReference type="FunFam" id="2.60.40.60:FF:000168">
    <property type="entry name" value="Cadherin-related family member 2"/>
    <property type="match status" value="1"/>
</dbReference>
<dbReference type="PANTHER" id="PTHR24025:SF23">
    <property type="entry name" value="NEURAL-CADHERIN"/>
    <property type="match status" value="1"/>
</dbReference>
<evidence type="ECO:0000256" key="12">
    <source>
        <dbReference type="SAM" id="Phobius"/>
    </source>
</evidence>
<dbReference type="Pfam" id="PF00028">
    <property type="entry name" value="Cadherin"/>
    <property type="match status" value="5"/>
</dbReference>
<dbReference type="PRINTS" id="PR00205">
    <property type="entry name" value="CADHERIN"/>
</dbReference>
<keyword evidence="5" id="KW-0677">Repeat</keyword>
<dbReference type="Proteomes" id="UP001239994">
    <property type="component" value="Unassembled WGS sequence"/>
</dbReference>
<dbReference type="SMART" id="SM00112">
    <property type="entry name" value="CA"/>
    <property type="match status" value="6"/>
</dbReference>
<dbReference type="InterPro" id="IPR002126">
    <property type="entry name" value="Cadherin-like_dom"/>
</dbReference>
<dbReference type="InterPro" id="IPR020894">
    <property type="entry name" value="Cadherin_CS"/>
</dbReference>
<evidence type="ECO:0000256" key="9">
    <source>
        <dbReference type="ARBA" id="ARBA00023136"/>
    </source>
</evidence>
<reference evidence="15" key="1">
    <citation type="submission" date="2023-03" db="EMBL/GenBank/DDBJ databases">
        <title>Electrophorus voltai genome.</title>
        <authorList>
            <person name="Bian C."/>
        </authorList>
    </citation>
    <scope>NUCLEOTIDE SEQUENCE</scope>
    <source>
        <strain evidence="15">CB-2022</strain>
        <tissue evidence="15">Muscle</tissue>
    </source>
</reference>
<feature type="domain" description="Cadherin" evidence="14">
    <location>
        <begin position="489"/>
        <end position="677"/>
    </location>
</feature>
<feature type="chain" id="PRO_5041897708" description="Cadherin domain-containing protein" evidence="13">
    <location>
        <begin position="18"/>
        <end position="1131"/>
    </location>
</feature>
<dbReference type="GO" id="GO:0005886">
    <property type="term" value="C:plasma membrane"/>
    <property type="evidence" value="ECO:0007669"/>
    <property type="project" value="UniProtKB-SubCell"/>
</dbReference>
<dbReference type="GO" id="GO:0009653">
    <property type="term" value="P:anatomical structure morphogenesis"/>
    <property type="evidence" value="ECO:0007669"/>
    <property type="project" value="UniProtKB-ARBA"/>
</dbReference>
<keyword evidence="4 13" id="KW-0732">Signal</keyword>
<evidence type="ECO:0000256" key="11">
    <source>
        <dbReference type="SAM" id="MobiDB-lite"/>
    </source>
</evidence>
<evidence type="ECO:0000256" key="6">
    <source>
        <dbReference type="ARBA" id="ARBA00022837"/>
    </source>
</evidence>
<comment type="subcellular location">
    <subcellularLocation>
        <location evidence="1">Cell membrane</location>
        <topology evidence="1">Single-pass type I membrane protein</topology>
    </subcellularLocation>
</comment>
<dbReference type="PROSITE" id="PS00232">
    <property type="entry name" value="CADHERIN_1"/>
    <property type="match status" value="1"/>
</dbReference>
<feature type="region of interest" description="Disordered" evidence="11">
    <location>
        <begin position="1083"/>
        <end position="1131"/>
    </location>
</feature>
<dbReference type="GO" id="GO:0005911">
    <property type="term" value="C:cell-cell junction"/>
    <property type="evidence" value="ECO:0007669"/>
    <property type="project" value="TreeGrafter"/>
</dbReference>
<evidence type="ECO:0000256" key="4">
    <source>
        <dbReference type="ARBA" id="ARBA00022729"/>
    </source>
</evidence>
<feature type="domain" description="Cadherin" evidence="14">
    <location>
        <begin position="272"/>
        <end position="384"/>
    </location>
</feature>
<keyword evidence="9 12" id="KW-0472">Membrane</keyword>
<dbReference type="PANTHER" id="PTHR24025">
    <property type="entry name" value="DESMOGLEIN FAMILY MEMBER"/>
    <property type="match status" value="1"/>
</dbReference>
<dbReference type="GO" id="GO:0007156">
    <property type="term" value="P:homophilic cell adhesion via plasma membrane adhesion molecules"/>
    <property type="evidence" value="ECO:0007669"/>
    <property type="project" value="InterPro"/>
</dbReference>
<dbReference type="FunFam" id="2.60.40.60:FF:000098">
    <property type="entry name" value="cadherin-23 isoform X1"/>
    <property type="match status" value="1"/>
</dbReference>
<evidence type="ECO:0000256" key="2">
    <source>
        <dbReference type="ARBA" id="ARBA00022475"/>
    </source>
</evidence>
<keyword evidence="16" id="KW-1185">Reference proteome</keyword>
<evidence type="ECO:0000256" key="1">
    <source>
        <dbReference type="ARBA" id="ARBA00004251"/>
    </source>
</evidence>
<dbReference type="EMBL" id="JAROKS010000012">
    <property type="protein sequence ID" value="KAK1799080.1"/>
    <property type="molecule type" value="Genomic_DNA"/>
</dbReference>
<keyword evidence="7" id="KW-0130">Cell adhesion</keyword>
<feature type="domain" description="Cadherin" evidence="14">
    <location>
        <begin position="47"/>
        <end position="151"/>
    </location>
</feature>
<name>A0AAD9DXH3_9TELE</name>
<keyword evidence="3 12" id="KW-0812">Transmembrane</keyword>
<evidence type="ECO:0000256" key="7">
    <source>
        <dbReference type="ARBA" id="ARBA00022889"/>
    </source>
</evidence>
<evidence type="ECO:0000313" key="16">
    <source>
        <dbReference type="Proteomes" id="UP001239994"/>
    </source>
</evidence>
<evidence type="ECO:0000256" key="13">
    <source>
        <dbReference type="SAM" id="SignalP"/>
    </source>
</evidence>
<dbReference type="SUPFAM" id="SSF49313">
    <property type="entry name" value="Cadherin-like"/>
    <property type="match status" value="7"/>
</dbReference>
<feature type="compositionally biased region" description="Basic and acidic residues" evidence="11">
    <location>
        <begin position="1108"/>
        <end position="1119"/>
    </location>
</feature>
<dbReference type="CDD" id="cd11304">
    <property type="entry name" value="Cadherin_repeat"/>
    <property type="match status" value="6"/>
</dbReference>
<proteinExistence type="predicted"/>
<evidence type="ECO:0000313" key="15">
    <source>
        <dbReference type="EMBL" id="KAK1799080.1"/>
    </source>
</evidence>
<evidence type="ECO:0000256" key="3">
    <source>
        <dbReference type="ARBA" id="ARBA00022692"/>
    </source>
</evidence>
<protein>
    <recommendedName>
        <fullName evidence="14">Cadherin domain-containing protein</fullName>
    </recommendedName>
</protein>
<feature type="signal peptide" evidence="13">
    <location>
        <begin position="1"/>
        <end position="17"/>
    </location>
</feature>
<evidence type="ECO:0000256" key="5">
    <source>
        <dbReference type="ARBA" id="ARBA00022737"/>
    </source>
</evidence>
<feature type="domain" description="Cadherin" evidence="14">
    <location>
        <begin position="385"/>
        <end position="489"/>
    </location>
</feature>
<sequence>MKSLLLLLLVLFSTCYCQNVPVINTAVVHVQNIISVEVTVSDGVYAENTPVHSTILTVLAIDLDDGPAGHVSYSIHEVQPTDGTRMFSISNEGHIKLNEPLNFTDKSAFYQIIIIATDGGGPLYDNPHYVQSSNTTAFITVVDVPDLDPQFLNLPNMVTVNENSSVGTSVFKVQARDPDTGINDIIWYSIADTNEPGLFQINENDGVVSIKTVFDREALLHNVVQLMVKATETKLNVDNNYAHTTAKLDITIGDLNDNAPLFYECTEDQCFETNTFTGSINEHSVGLSVTGLNMRVKDKDLGENSRFNLHLEGPDQDAFSVSPVSGSLESNVLIQVKNPNAVDYEKTKTMTVKVIATDASIDSFVSTATVTIQIMDINDNFPQFEKKVYELSVHEKCPNGTIVSTVTATDEDALDDGLLTYKLLPESMLPFFNVFLENGTIFVQNGDLLDWGRRASYSPTLQAQDSEGNTGSAVLEISIIDINNKEPQFLRDYKVFIEENNELQLQVEATDADDPETINSKIQYSIVDSTYSTNFTVDPDTGMIRSTGILDREAINPDLRGVITLNVTATDMGVPPLSSWVKAIINVDARDADQTEYNNRTSFRFTGSGQSTFLCGSASDGDGYKGIITVDPAVELDYESERKSYTLTVEAADLAQHSATVTVRVDVVDINDTPPIFPVGLTMSVVENSPPMTVVGQINGTDLDGSYLLIYEFVSTQCHCAGAWEPCANEWFLLDALGVVRTSPDHIIDHEECDRVDLTARVVDLYTQKGGNSTQVLLAENIELESSVADVRAQDKDSGENKNVTFMVTGVDFASSTAGDKPNPVGLIFFAETIKQPDANENYNGIIRQLITVDKSFRVSLRFDSTVAEVNKNLPEIRRKTVTLVEAYFVFPNGTALDSESVGKILNSQEVYEEYGVILQQYGLRGILKSTFEPPENRTELFIMIGLVGGLVIVLAVTVTSLVCIKTNYKRKLKAAKAMNSAALVSTESQKAGPVVPGTNMYTREGANPVLNLNFDTSTDLGFNEETSCADQESLNSLDYNMDMTDKDNMPVMVGMWCGNSSSLSLSSCESLLGTLAPPRQKRISLNPRVSAAHPRPPVTGRSPPAKELPHRPDPHKASESSAPQDTVFPP</sequence>
<feature type="transmembrane region" description="Helical" evidence="12">
    <location>
        <begin position="941"/>
        <end position="965"/>
    </location>
</feature>
<evidence type="ECO:0000256" key="8">
    <source>
        <dbReference type="ARBA" id="ARBA00022989"/>
    </source>
</evidence>
<dbReference type="PROSITE" id="PS50268">
    <property type="entry name" value="CADHERIN_2"/>
    <property type="match status" value="5"/>
</dbReference>
<gene>
    <name evidence="15" type="ORF">P4O66_007336</name>
</gene>
<dbReference type="Gene3D" id="2.60.40.60">
    <property type="entry name" value="Cadherins"/>
    <property type="match status" value="7"/>
</dbReference>
<keyword evidence="8 12" id="KW-1133">Transmembrane helix</keyword>
<dbReference type="InterPro" id="IPR015919">
    <property type="entry name" value="Cadherin-like_sf"/>
</dbReference>
<comment type="caution">
    <text evidence="15">The sequence shown here is derived from an EMBL/GenBank/DDBJ whole genome shotgun (WGS) entry which is preliminary data.</text>
</comment>
<accession>A0AAD9DXH3</accession>
<evidence type="ECO:0000256" key="10">
    <source>
        <dbReference type="PROSITE-ProRule" id="PRU00043"/>
    </source>
</evidence>
<keyword evidence="2" id="KW-1003">Cell membrane</keyword>
<dbReference type="GO" id="GO:0005509">
    <property type="term" value="F:calcium ion binding"/>
    <property type="evidence" value="ECO:0007669"/>
    <property type="project" value="UniProtKB-UniRule"/>
</dbReference>
<dbReference type="AlphaFoldDB" id="A0AAD9DXH3"/>
<evidence type="ECO:0000259" key="14">
    <source>
        <dbReference type="PROSITE" id="PS50268"/>
    </source>
</evidence>